<evidence type="ECO:0000256" key="1">
    <source>
        <dbReference type="SAM" id="MobiDB-lite"/>
    </source>
</evidence>
<feature type="compositionally biased region" description="Low complexity" evidence="1">
    <location>
        <begin position="272"/>
        <end position="286"/>
    </location>
</feature>
<sequence length="653" mass="71327">MTGRMIALLKQLAPDRRGNTLMLFAFALFPLMAMVGGAMDVSREYLVKSRLQQACDAAVLAGRRSMTGSDFDKESEAAANRFFIANFNAGRYGSRNSTIQYKVSNDMIVRATANATVPMTVMSAFRQPAVDIQVQCEAQLQLPNSDIMFVLDTTLSMGETNPGDSQPRIKVLRKAVVDFYSTLDKAKMGGVRVRYGFVPYSSTVNVGMLLKRDWMVDSWTYQSREKGEYTETASGAQGARTTTYTGWTKLSGMVETLKSTLPSESCVAPGNTSKTTTENTTPVETTQPNGDLWKTWTQTQTINGSNYSAALSNGVCTLTETRYTNYKQSRVATEKPNPNAGQTGINKNYFWYYKPVAYNVAGLKGSLATGLVSGGSFVAQIGNNHANRTISWPGTTGACIEERQTSSPNDSQPAYDLDVDLVPNPGDPRTQWRPAIPALVYARAVGNYTNPTGWNTATVRTTSNYINLSSYPNDRAACPSPAMKLAELTNYSINAYLNNLNPAGLTYHDVGFLWGLRLMSAQGLFASENATAPNGGSISRHLIFMTDGDTETNISDYDAYGLSALDRRRTSSAALPTSSAQDAIVETRLLQLCKVAKEQKNITVWVIAFGTTLTQMLRDCASPNRAYQANDSVQLSQTFAEIAARISQLRVTH</sequence>
<name>A0A1E3LXW1_9SPHN</name>
<dbReference type="Pfam" id="PF13400">
    <property type="entry name" value="Tad"/>
    <property type="match status" value="1"/>
</dbReference>
<dbReference type="RefSeq" id="WP_069319739.1">
    <property type="nucleotide sequence ID" value="NZ_MDDS01000013.1"/>
</dbReference>
<evidence type="ECO:0000313" key="4">
    <source>
        <dbReference type="EMBL" id="ODP38651.1"/>
    </source>
</evidence>
<proteinExistence type="predicted"/>
<keyword evidence="5" id="KW-1185">Reference proteome</keyword>
<feature type="domain" description="VWFA" evidence="3">
    <location>
        <begin position="146"/>
        <end position="205"/>
    </location>
</feature>
<comment type="caution">
    <text evidence="4">The sequence shown here is derived from an EMBL/GenBank/DDBJ whole genome shotgun (WGS) entry which is preliminary data.</text>
</comment>
<dbReference type="EMBL" id="MDDS01000013">
    <property type="protein sequence ID" value="ODP38651.1"/>
    <property type="molecule type" value="Genomic_DNA"/>
</dbReference>
<dbReference type="AlphaFoldDB" id="A0A1E3LXW1"/>
<dbReference type="InterPro" id="IPR002035">
    <property type="entry name" value="VWF_A"/>
</dbReference>
<accession>A0A1E3LXW1</accession>
<evidence type="ECO:0000313" key="5">
    <source>
        <dbReference type="Proteomes" id="UP000094487"/>
    </source>
</evidence>
<keyword evidence="2" id="KW-0472">Membrane</keyword>
<dbReference type="PROSITE" id="PS50234">
    <property type="entry name" value="VWFA"/>
    <property type="match status" value="1"/>
</dbReference>
<dbReference type="SUPFAM" id="SSF53300">
    <property type="entry name" value="vWA-like"/>
    <property type="match status" value="1"/>
</dbReference>
<dbReference type="Gene3D" id="3.40.50.410">
    <property type="entry name" value="von Willebrand factor, type A domain"/>
    <property type="match status" value="2"/>
</dbReference>
<evidence type="ECO:0000259" key="3">
    <source>
        <dbReference type="PROSITE" id="PS50234"/>
    </source>
</evidence>
<protein>
    <recommendedName>
        <fullName evidence="3">VWFA domain-containing protein</fullName>
    </recommendedName>
</protein>
<dbReference type="OrthoDB" id="7522752at2"/>
<feature type="transmembrane region" description="Helical" evidence="2">
    <location>
        <begin position="21"/>
        <end position="39"/>
    </location>
</feature>
<feature type="region of interest" description="Disordered" evidence="1">
    <location>
        <begin position="261"/>
        <end position="289"/>
    </location>
</feature>
<gene>
    <name evidence="4" type="ORF">BFL28_01045</name>
</gene>
<evidence type="ECO:0000256" key="2">
    <source>
        <dbReference type="SAM" id="Phobius"/>
    </source>
</evidence>
<reference evidence="4 5" key="1">
    <citation type="submission" date="2016-08" db="EMBL/GenBank/DDBJ databases">
        <title>Draft genome of the agarase producing Sphingomonas sp. MCT13.</title>
        <authorList>
            <person name="D'Andrea M.M."/>
            <person name="Rossolini G.M."/>
            <person name="Thaller M.C."/>
        </authorList>
    </citation>
    <scope>NUCLEOTIDE SEQUENCE [LARGE SCALE GENOMIC DNA]</scope>
    <source>
        <strain evidence="4 5">MCT13</strain>
    </source>
</reference>
<dbReference type="Proteomes" id="UP000094487">
    <property type="component" value="Unassembled WGS sequence"/>
</dbReference>
<dbReference type="InterPro" id="IPR036465">
    <property type="entry name" value="vWFA_dom_sf"/>
</dbReference>
<keyword evidence="2" id="KW-1133">Transmembrane helix</keyword>
<dbReference type="STRING" id="1888892.BFL28_01045"/>
<dbReference type="InterPro" id="IPR028087">
    <property type="entry name" value="Tad_N"/>
</dbReference>
<organism evidence="4 5">
    <name type="scientific">Sphingomonas turrisvirgatae</name>
    <dbReference type="NCBI Taxonomy" id="1888892"/>
    <lineage>
        <taxon>Bacteria</taxon>
        <taxon>Pseudomonadati</taxon>
        <taxon>Pseudomonadota</taxon>
        <taxon>Alphaproteobacteria</taxon>
        <taxon>Sphingomonadales</taxon>
        <taxon>Sphingomonadaceae</taxon>
        <taxon>Sphingomonas</taxon>
    </lineage>
</organism>
<keyword evidence="2" id="KW-0812">Transmembrane</keyword>